<keyword evidence="1" id="KW-0472">Membrane</keyword>
<feature type="transmembrane region" description="Helical" evidence="1">
    <location>
        <begin position="30"/>
        <end position="50"/>
    </location>
</feature>
<keyword evidence="3" id="KW-1185">Reference proteome</keyword>
<dbReference type="EMBL" id="FNLC01000002">
    <property type="protein sequence ID" value="SDQ92549.1"/>
    <property type="molecule type" value="Genomic_DNA"/>
</dbReference>
<dbReference type="STRING" id="1095778.SAMN04489842_1710"/>
<reference evidence="3" key="1">
    <citation type="submission" date="2016-10" db="EMBL/GenBank/DDBJ databases">
        <authorList>
            <person name="Varghese N."/>
            <person name="Submissions S."/>
        </authorList>
    </citation>
    <scope>NUCLEOTIDE SEQUENCE [LARGE SCALE GENOMIC DNA]</scope>
    <source>
        <strain evidence="3">DSM 24767</strain>
    </source>
</reference>
<dbReference type="AlphaFoldDB" id="A0A1H1EVI4"/>
<protein>
    <submittedName>
        <fullName evidence="2">Uncharacterized protein</fullName>
    </submittedName>
</protein>
<keyword evidence="1" id="KW-0812">Transmembrane</keyword>
<feature type="transmembrane region" description="Helical" evidence="1">
    <location>
        <begin position="7"/>
        <end position="24"/>
    </location>
</feature>
<dbReference type="Proteomes" id="UP000198848">
    <property type="component" value="Unassembled WGS sequence"/>
</dbReference>
<dbReference type="OrthoDB" id="384389at2157"/>
<dbReference type="RefSeq" id="WP_090380291.1">
    <property type="nucleotide sequence ID" value="NZ_FNLC01000002.1"/>
</dbReference>
<evidence type="ECO:0000313" key="2">
    <source>
        <dbReference type="EMBL" id="SDQ92549.1"/>
    </source>
</evidence>
<proteinExistence type="predicted"/>
<feature type="transmembrane region" description="Helical" evidence="1">
    <location>
        <begin position="88"/>
        <end position="111"/>
    </location>
</feature>
<organism evidence="2 3">
    <name type="scientific">Natronobacterium texcoconense</name>
    <dbReference type="NCBI Taxonomy" id="1095778"/>
    <lineage>
        <taxon>Archaea</taxon>
        <taxon>Methanobacteriati</taxon>
        <taxon>Methanobacteriota</taxon>
        <taxon>Stenosarchaea group</taxon>
        <taxon>Halobacteria</taxon>
        <taxon>Halobacteriales</taxon>
        <taxon>Natrialbaceae</taxon>
        <taxon>Natronobacterium</taxon>
    </lineage>
</organism>
<name>A0A1H1EVI4_NATTX</name>
<keyword evidence="1" id="KW-1133">Transmembrane helix</keyword>
<feature type="transmembrane region" description="Helical" evidence="1">
    <location>
        <begin position="62"/>
        <end position="82"/>
    </location>
</feature>
<sequence length="137" mass="14398">MRRSLRYALATIVAGSITFGVSLVHDSPLLLVGTFVTYAMTATLWLRYPALLQLRPDRRDGFDAVGAVIAGGTTFGIMSFAQSLADPIHLGAAVMGLGLVFLGTGYGILLVEAGDVPLESLDVPASNTDGNATRRSE</sequence>
<evidence type="ECO:0000313" key="3">
    <source>
        <dbReference type="Proteomes" id="UP000198848"/>
    </source>
</evidence>
<evidence type="ECO:0000256" key="1">
    <source>
        <dbReference type="SAM" id="Phobius"/>
    </source>
</evidence>
<accession>A0A1H1EVI4</accession>
<gene>
    <name evidence="2" type="ORF">SAMN04489842_1710</name>
</gene>